<evidence type="ECO:0000313" key="2">
    <source>
        <dbReference type="Proteomes" id="UP000299102"/>
    </source>
</evidence>
<dbReference type="EMBL" id="BGZK01000091">
    <property type="protein sequence ID" value="GBP17831.1"/>
    <property type="molecule type" value="Genomic_DNA"/>
</dbReference>
<sequence length="79" mass="9292">MLQEMTKKIDQDLSSSPNSLYFFTSPRFRPHGEYIATFTRNIVYIYRVDEDMCDLKTILTLLALFPVRDVQSPRLIPHP</sequence>
<accession>A0A4C1TUX3</accession>
<dbReference type="AlphaFoldDB" id="A0A4C1TUX3"/>
<evidence type="ECO:0000313" key="1">
    <source>
        <dbReference type="EMBL" id="GBP17831.1"/>
    </source>
</evidence>
<name>A0A4C1TUX3_EUMVA</name>
<gene>
    <name evidence="1" type="ORF">EVAR_7824_1</name>
</gene>
<proteinExistence type="predicted"/>
<dbReference type="Proteomes" id="UP000299102">
    <property type="component" value="Unassembled WGS sequence"/>
</dbReference>
<keyword evidence="2" id="KW-1185">Reference proteome</keyword>
<reference evidence="1 2" key="1">
    <citation type="journal article" date="2019" name="Commun. Biol.">
        <title>The bagworm genome reveals a unique fibroin gene that provides high tensile strength.</title>
        <authorList>
            <person name="Kono N."/>
            <person name="Nakamura H."/>
            <person name="Ohtoshi R."/>
            <person name="Tomita M."/>
            <person name="Numata K."/>
            <person name="Arakawa K."/>
        </authorList>
    </citation>
    <scope>NUCLEOTIDE SEQUENCE [LARGE SCALE GENOMIC DNA]</scope>
</reference>
<comment type="caution">
    <text evidence="1">The sequence shown here is derived from an EMBL/GenBank/DDBJ whole genome shotgun (WGS) entry which is preliminary data.</text>
</comment>
<protein>
    <submittedName>
        <fullName evidence="1">Uncharacterized protein</fullName>
    </submittedName>
</protein>
<organism evidence="1 2">
    <name type="scientific">Eumeta variegata</name>
    <name type="common">Bagworm moth</name>
    <name type="synonym">Eumeta japonica</name>
    <dbReference type="NCBI Taxonomy" id="151549"/>
    <lineage>
        <taxon>Eukaryota</taxon>
        <taxon>Metazoa</taxon>
        <taxon>Ecdysozoa</taxon>
        <taxon>Arthropoda</taxon>
        <taxon>Hexapoda</taxon>
        <taxon>Insecta</taxon>
        <taxon>Pterygota</taxon>
        <taxon>Neoptera</taxon>
        <taxon>Endopterygota</taxon>
        <taxon>Lepidoptera</taxon>
        <taxon>Glossata</taxon>
        <taxon>Ditrysia</taxon>
        <taxon>Tineoidea</taxon>
        <taxon>Psychidae</taxon>
        <taxon>Oiketicinae</taxon>
        <taxon>Eumeta</taxon>
    </lineage>
</organism>